<sequence length="61" mass="7232">MHPYRFHQPVQEVPSKGTKNIRRWYGQYQALVRAIPRDGTSATTRRYDRYLRVKQTSVPGI</sequence>
<gene>
    <name evidence="1" type="ORF">DWY65_08830</name>
</gene>
<dbReference type="Proteomes" id="UP000283310">
    <property type="component" value="Unassembled WGS sequence"/>
</dbReference>
<reference evidence="1 2" key="1">
    <citation type="submission" date="2018-08" db="EMBL/GenBank/DDBJ databases">
        <title>A genome reference for cultivated species of the human gut microbiota.</title>
        <authorList>
            <person name="Zou Y."/>
            <person name="Xue W."/>
            <person name="Luo G."/>
        </authorList>
    </citation>
    <scope>NUCLEOTIDE SEQUENCE [LARGE SCALE GENOMIC DNA]</scope>
    <source>
        <strain evidence="1 2">AF26-20BH</strain>
    </source>
</reference>
<protein>
    <submittedName>
        <fullName evidence="1">Uncharacterized protein</fullName>
    </submittedName>
</protein>
<proteinExistence type="predicted"/>
<dbReference type="AlphaFoldDB" id="A0A412DMS9"/>
<evidence type="ECO:0000313" key="1">
    <source>
        <dbReference type="EMBL" id="RGR13430.1"/>
    </source>
</evidence>
<accession>A0A412DMS9</accession>
<comment type="caution">
    <text evidence="1">The sequence shown here is derived from an EMBL/GenBank/DDBJ whole genome shotgun (WGS) entry which is preliminary data.</text>
</comment>
<organism evidence="1 2">
    <name type="scientific">Bacteroides stercoris</name>
    <dbReference type="NCBI Taxonomy" id="46506"/>
    <lineage>
        <taxon>Bacteria</taxon>
        <taxon>Pseudomonadati</taxon>
        <taxon>Bacteroidota</taxon>
        <taxon>Bacteroidia</taxon>
        <taxon>Bacteroidales</taxon>
        <taxon>Bacteroidaceae</taxon>
        <taxon>Bacteroides</taxon>
    </lineage>
</organism>
<evidence type="ECO:0000313" key="2">
    <source>
        <dbReference type="Proteomes" id="UP000283310"/>
    </source>
</evidence>
<dbReference type="EMBL" id="QRTW01000013">
    <property type="protein sequence ID" value="RGR13430.1"/>
    <property type="molecule type" value="Genomic_DNA"/>
</dbReference>
<name>A0A412DMS9_BACSE</name>